<dbReference type="InParanoid" id="A0A0C3EC95"/>
<reference evidence="1 2" key="1">
    <citation type="submission" date="2014-04" db="EMBL/GenBank/DDBJ databases">
        <authorList>
            <consortium name="DOE Joint Genome Institute"/>
            <person name="Kuo A."/>
            <person name="Kohler A."/>
            <person name="Nagy L.G."/>
            <person name="Floudas D."/>
            <person name="Copeland A."/>
            <person name="Barry K.W."/>
            <person name="Cichocki N."/>
            <person name="Veneault-Fourrey C."/>
            <person name="LaButti K."/>
            <person name="Lindquist E.A."/>
            <person name="Lipzen A."/>
            <person name="Lundell T."/>
            <person name="Morin E."/>
            <person name="Murat C."/>
            <person name="Sun H."/>
            <person name="Tunlid A."/>
            <person name="Henrissat B."/>
            <person name="Grigoriev I.V."/>
            <person name="Hibbett D.S."/>
            <person name="Martin F."/>
            <person name="Nordberg H.P."/>
            <person name="Cantor M.N."/>
            <person name="Hua S.X."/>
        </authorList>
    </citation>
    <scope>NUCLEOTIDE SEQUENCE [LARGE SCALE GENOMIC DNA]</scope>
    <source>
        <strain evidence="1 2">Foug A</strain>
    </source>
</reference>
<evidence type="ECO:0000313" key="1">
    <source>
        <dbReference type="EMBL" id="KIM70320.1"/>
    </source>
</evidence>
<evidence type="ECO:0000313" key="2">
    <source>
        <dbReference type="Proteomes" id="UP000053989"/>
    </source>
</evidence>
<organism evidence="1 2">
    <name type="scientific">Scleroderma citrinum Foug A</name>
    <dbReference type="NCBI Taxonomy" id="1036808"/>
    <lineage>
        <taxon>Eukaryota</taxon>
        <taxon>Fungi</taxon>
        <taxon>Dikarya</taxon>
        <taxon>Basidiomycota</taxon>
        <taxon>Agaricomycotina</taxon>
        <taxon>Agaricomycetes</taxon>
        <taxon>Agaricomycetidae</taxon>
        <taxon>Boletales</taxon>
        <taxon>Sclerodermatineae</taxon>
        <taxon>Sclerodermataceae</taxon>
        <taxon>Scleroderma</taxon>
    </lineage>
</organism>
<sequence length="84" mass="8800">MSGGGPWPNNSMEKGGCGRYGDGSFMVHGSSDEDFFLEGSDEPDRQLAHMRMGKSEMVTPKAGSHGYAISGLNCGVSIAAQDSL</sequence>
<dbReference type="Proteomes" id="UP000053989">
    <property type="component" value="Unassembled WGS sequence"/>
</dbReference>
<dbReference type="HOGENOM" id="CLU_2528782_0_0_1"/>
<name>A0A0C3EC95_9AGAM</name>
<dbReference type="EMBL" id="KN822005">
    <property type="protein sequence ID" value="KIM70320.1"/>
    <property type="molecule type" value="Genomic_DNA"/>
</dbReference>
<dbReference type="AlphaFoldDB" id="A0A0C3EC95"/>
<reference evidence="2" key="2">
    <citation type="submission" date="2015-01" db="EMBL/GenBank/DDBJ databases">
        <title>Evolutionary Origins and Diversification of the Mycorrhizal Mutualists.</title>
        <authorList>
            <consortium name="DOE Joint Genome Institute"/>
            <consortium name="Mycorrhizal Genomics Consortium"/>
            <person name="Kohler A."/>
            <person name="Kuo A."/>
            <person name="Nagy L.G."/>
            <person name="Floudas D."/>
            <person name="Copeland A."/>
            <person name="Barry K.W."/>
            <person name="Cichocki N."/>
            <person name="Veneault-Fourrey C."/>
            <person name="LaButti K."/>
            <person name="Lindquist E.A."/>
            <person name="Lipzen A."/>
            <person name="Lundell T."/>
            <person name="Morin E."/>
            <person name="Murat C."/>
            <person name="Riley R."/>
            <person name="Ohm R."/>
            <person name="Sun H."/>
            <person name="Tunlid A."/>
            <person name="Henrissat B."/>
            <person name="Grigoriev I.V."/>
            <person name="Hibbett D.S."/>
            <person name="Martin F."/>
        </authorList>
    </citation>
    <scope>NUCLEOTIDE SEQUENCE [LARGE SCALE GENOMIC DNA]</scope>
    <source>
        <strain evidence="2">Foug A</strain>
    </source>
</reference>
<proteinExistence type="predicted"/>
<accession>A0A0C3EC95</accession>
<protein>
    <submittedName>
        <fullName evidence="1">Uncharacterized protein</fullName>
    </submittedName>
</protein>
<gene>
    <name evidence="1" type="ORF">SCLCIDRAFT_1207642</name>
</gene>
<keyword evidence="2" id="KW-1185">Reference proteome</keyword>